<keyword evidence="3" id="KW-0812">Transmembrane</keyword>
<keyword evidence="3" id="KW-1133">Transmembrane helix</keyword>
<evidence type="ECO:0000256" key="1">
    <source>
        <dbReference type="ARBA" id="ARBA00022801"/>
    </source>
</evidence>
<feature type="domain" description="AB hydrolase-1" evidence="4">
    <location>
        <begin position="85"/>
        <end position="333"/>
    </location>
</feature>
<sequence length="350" mass="40294">MASYVKRCFIALIYYAIGCFWASIVISSTLIKSLLGGPSGIRKLFRRKAHDLLPEFAQKKFKHDFVRTKSGTRFHYVHTGSEDSPLMLCLHGFPECWYSWRGILETFGSNYHVVAFDMRGYGDSDKPNSIGKYHMHYLVNDVREIVEALGYEKAVIVAHDWGAAIAWELPLYFPEVVDKLIVMNCPNGRVFREFLASHPSQLLKSWYIFFFQLPYFAEWLIGLNDYESFEMLNKNEGGIQNKANRLNPDEIELYKHAVGRSIGTAINYYRAINPIYDGINLRKKTKQIVQPTLFIWGNKDMALDARMVPYCAKDVPGITTHIIDGASHWVAQDEPEKVHKLMKTFLENNS</sequence>
<name>A0ABP0FLY9_CLALP</name>
<dbReference type="InterPro" id="IPR029058">
    <property type="entry name" value="AB_hydrolase_fold"/>
</dbReference>
<dbReference type="PANTHER" id="PTHR43329">
    <property type="entry name" value="EPOXIDE HYDROLASE"/>
    <property type="match status" value="1"/>
</dbReference>
<evidence type="ECO:0000313" key="5">
    <source>
        <dbReference type="EMBL" id="CAK8679038.1"/>
    </source>
</evidence>
<dbReference type="Proteomes" id="UP001642483">
    <property type="component" value="Unassembled WGS sequence"/>
</dbReference>
<feature type="transmembrane region" description="Helical" evidence="3">
    <location>
        <begin position="12"/>
        <end position="35"/>
    </location>
</feature>
<gene>
    <name evidence="5" type="ORF">CVLEPA_LOCUS9302</name>
</gene>
<proteinExistence type="inferred from homology"/>
<dbReference type="PRINTS" id="PR00111">
    <property type="entry name" value="ABHYDROLASE"/>
</dbReference>
<evidence type="ECO:0000259" key="4">
    <source>
        <dbReference type="Pfam" id="PF00561"/>
    </source>
</evidence>
<evidence type="ECO:0000256" key="3">
    <source>
        <dbReference type="SAM" id="Phobius"/>
    </source>
</evidence>
<evidence type="ECO:0000313" key="6">
    <source>
        <dbReference type="Proteomes" id="UP001642483"/>
    </source>
</evidence>
<evidence type="ECO:0000256" key="2">
    <source>
        <dbReference type="ARBA" id="ARBA00038334"/>
    </source>
</evidence>
<dbReference type="Gene3D" id="3.40.50.1820">
    <property type="entry name" value="alpha/beta hydrolase"/>
    <property type="match status" value="1"/>
</dbReference>
<keyword evidence="1" id="KW-0378">Hydrolase</keyword>
<reference evidence="5 6" key="1">
    <citation type="submission" date="2024-02" db="EMBL/GenBank/DDBJ databases">
        <authorList>
            <person name="Daric V."/>
            <person name="Darras S."/>
        </authorList>
    </citation>
    <scope>NUCLEOTIDE SEQUENCE [LARGE SCALE GENOMIC DNA]</scope>
</reference>
<keyword evidence="3" id="KW-0472">Membrane</keyword>
<dbReference type="PRINTS" id="PR00412">
    <property type="entry name" value="EPOXHYDRLASE"/>
</dbReference>
<dbReference type="InterPro" id="IPR000073">
    <property type="entry name" value="AB_hydrolase_1"/>
</dbReference>
<keyword evidence="6" id="KW-1185">Reference proteome</keyword>
<protein>
    <recommendedName>
        <fullName evidence="4">AB hydrolase-1 domain-containing protein</fullName>
    </recommendedName>
</protein>
<comment type="similarity">
    <text evidence="2">Belongs to the AB hydrolase superfamily. Epoxide hydrolase family.</text>
</comment>
<dbReference type="Pfam" id="PF00561">
    <property type="entry name" value="Abhydrolase_1"/>
    <property type="match status" value="1"/>
</dbReference>
<dbReference type="InterPro" id="IPR000639">
    <property type="entry name" value="Epox_hydrolase-like"/>
</dbReference>
<accession>A0ABP0FLY9</accession>
<organism evidence="5 6">
    <name type="scientific">Clavelina lepadiformis</name>
    <name type="common">Light-bulb sea squirt</name>
    <name type="synonym">Ascidia lepadiformis</name>
    <dbReference type="NCBI Taxonomy" id="159417"/>
    <lineage>
        <taxon>Eukaryota</taxon>
        <taxon>Metazoa</taxon>
        <taxon>Chordata</taxon>
        <taxon>Tunicata</taxon>
        <taxon>Ascidiacea</taxon>
        <taxon>Aplousobranchia</taxon>
        <taxon>Clavelinidae</taxon>
        <taxon>Clavelina</taxon>
    </lineage>
</organism>
<dbReference type="SUPFAM" id="SSF53474">
    <property type="entry name" value="alpha/beta-Hydrolases"/>
    <property type="match status" value="1"/>
</dbReference>
<dbReference type="EMBL" id="CAWYQH010000057">
    <property type="protein sequence ID" value="CAK8679038.1"/>
    <property type="molecule type" value="Genomic_DNA"/>
</dbReference>
<comment type="caution">
    <text evidence="5">The sequence shown here is derived from an EMBL/GenBank/DDBJ whole genome shotgun (WGS) entry which is preliminary data.</text>
</comment>